<comment type="similarity">
    <text evidence="2">Belongs to the MSOX/MTOX family.</text>
</comment>
<feature type="domain" description="FAD dependent oxidoreductase" evidence="6">
    <location>
        <begin position="9"/>
        <end position="380"/>
    </location>
</feature>
<evidence type="ECO:0000313" key="8">
    <source>
        <dbReference type="Proteomes" id="UP000305948"/>
    </source>
</evidence>
<dbReference type="STRING" id="5364.A0A5C3NAP9"/>
<dbReference type="PANTHER" id="PTHR10961">
    <property type="entry name" value="PEROXISOMAL SARCOSINE OXIDASE"/>
    <property type="match status" value="1"/>
</dbReference>
<dbReference type="InterPro" id="IPR045170">
    <property type="entry name" value="MTOX"/>
</dbReference>
<evidence type="ECO:0000313" key="7">
    <source>
        <dbReference type="EMBL" id="TFK50911.1"/>
    </source>
</evidence>
<dbReference type="OrthoDB" id="2219495at2759"/>
<dbReference type="Gene3D" id="3.30.9.10">
    <property type="entry name" value="D-Amino Acid Oxidase, subunit A, domain 2"/>
    <property type="match status" value="1"/>
</dbReference>
<keyword evidence="3" id="KW-0285">Flavoprotein</keyword>
<evidence type="ECO:0000256" key="5">
    <source>
        <dbReference type="ARBA" id="ARBA00023002"/>
    </source>
</evidence>
<keyword evidence="4" id="KW-0274">FAD</keyword>
<keyword evidence="5" id="KW-0560">Oxidoreductase</keyword>
<dbReference type="InterPro" id="IPR006076">
    <property type="entry name" value="FAD-dep_OxRdtase"/>
</dbReference>
<dbReference type="PANTHER" id="PTHR10961:SF46">
    <property type="entry name" value="PEROXISOMAL SARCOSINE OXIDASE"/>
    <property type="match status" value="1"/>
</dbReference>
<dbReference type="GO" id="GO:0050031">
    <property type="term" value="F:L-pipecolate oxidase activity"/>
    <property type="evidence" value="ECO:0007669"/>
    <property type="project" value="TreeGrafter"/>
</dbReference>
<evidence type="ECO:0000256" key="4">
    <source>
        <dbReference type="ARBA" id="ARBA00022827"/>
    </source>
</evidence>
<comment type="cofactor">
    <cofactor evidence="1">
        <name>FAD</name>
        <dbReference type="ChEBI" id="CHEBI:57692"/>
    </cofactor>
</comment>
<proteinExistence type="inferred from homology"/>
<sequence length="438" mass="47635">MQSIESSSRIVIIGAGCFGISTAYHLLKRAYTCVTVLDKSPMLPAPDAASTDINRMVRSSYSDPFYNKLCRQAIAAWNDQAEWPGVYHESGVLMGGVGNDPYTDAAYKTDLAMGARVQDLPDNTAIQSVLPSRVRTGLFKGYISWDGGWVDAAKATSLMIDKVQAMGGQVYAGKAVRKLVRENSRTAGVECADGTTFKADFVIIATGSWTASNFPELRLQETCVAAGQSVVTMQLTPEEGDQYRDCPCMVNYKTGFYIFPPNKDNILKMGKHCGGHINPVVIGQSKSSISTPRTLSSHGDDGLRVPKTMLHDIRALLSTTYPDLSKKPFATTRLCWYTDTPDEDWLIGYYPDDTGLVIATGGSGHAYKFLPVLGQITADLVSGTLDPSVVKKFAVDRAFVPHATTRSPSKTEILRLSDLCSAEDLGVPPEVTMERSRL</sequence>
<evidence type="ECO:0000256" key="2">
    <source>
        <dbReference type="ARBA" id="ARBA00010989"/>
    </source>
</evidence>
<protein>
    <submittedName>
        <fullName evidence="7">FAD dependent oxidoreductase</fullName>
    </submittedName>
</protein>
<accession>A0A5C3NAP9</accession>
<evidence type="ECO:0000259" key="6">
    <source>
        <dbReference type="Pfam" id="PF01266"/>
    </source>
</evidence>
<keyword evidence="8" id="KW-1185">Reference proteome</keyword>
<gene>
    <name evidence="7" type="ORF">OE88DRAFT_1735644</name>
</gene>
<dbReference type="Pfam" id="PF01266">
    <property type="entry name" value="DAO"/>
    <property type="match status" value="1"/>
</dbReference>
<dbReference type="InterPro" id="IPR036188">
    <property type="entry name" value="FAD/NAD-bd_sf"/>
</dbReference>
<dbReference type="EMBL" id="ML213512">
    <property type="protein sequence ID" value="TFK50911.1"/>
    <property type="molecule type" value="Genomic_DNA"/>
</dbReference>
<evidence type="ECO:0000256" key="3">
    <source>
        <dbReference type="ARBA" id="ARBA00022630"/>
    </source>
</evidence>
<name>A0A5C3NAP9_9AGAM</name>
<dbReference type="GO" id="GO:0004657">
    <property type="term" value="F:proline dehydrogenase activity"/>
    <property type="evidence" value="ECO:0007669"/>
    <property type="project" value="TreeGrafter"/>
</dbReference>
<evidence type="ECO:0000256" key="1">
    <source>
        <dbReference type="ARBA" id="ARBA00001974"/>
    </source>
</evidence>
<dbReference type="Gene3D" id="3.50.50.60">
    <property type="entry name" value="FAD/NAD(P)-binding domain"/>
    <property type="match status" value="1"/>
</dbReference>
<reference evidence="7 8" key="1">
    <citation type="journal article" date="2019" name="Nat. Ecol. Evol.">
        <title>Megaphylogeny resolves global patterns of mushroom evolution.</title>
        <authorList>
            <person name="Varga T."/>
            <person name="Krizsan K."/>
            <person name="Foldi C."/>
            <person name="Dima B."/>
            <person name="Sanchez-Garcia M."/>
            <person name="Sanchez-Ramirez S."/>
            <person name="Szollosi G.J."/>
            <person name="Szarkandi J.G."/>
            <person name="Papp V."/>
            <person name="Albert L."/>
            <person name="Andreopoulos W."/>
            <person name="Angelini C."/>
            <person name="Antonin V."/>
            <person name="Barry K.W."/>
            <person name="Bougher N.L."/>
            <person name="Buchanan P."/>
            <person name="Buyck B."/>
            <person name="Bense V."/>
            <person name="Catcheside P."/>
            <person name="Chovatia M."/>
            <person name="Cooper J."/>
            <person name="Damon W."/>
            <person name="Desjardin D."/>
            <person name="Finy P."/>
            <person name="Geml J."/>
            <person name="Haridas S."/>
            <person name="Hughes K."/>
            <person name="Justo A."/>
            <person name="Karasinski D."/>
            <person name="Kautmanova I."/>
            <person name="Kiss B."/>
            <person name="Kocsube S."/>
            <person name="Kotiranta H."/>
            <person name="LaButti K.M."/>
            <person name="Lechner B.E."/>
            <person name="Liimatainen K."/>
            <person name="Lipzen A."/>
            <person name="Lukacs Z."/>
            <person name="Mihaltcheva S."/>
            <person name="Morgado L.N."/>
            <person name="Niskanen T."/>
            <person name="Noordeloos M.E."/>
            <person name="Ohm R.A."/>
            <person name="Ortiz-Santana B."/>
            <person name="Ovrebo C."/>
            <person name="Racz N."/>
            <person name="Riley R."/>
            <person name="Savchenko A."/>
            <person name="Shiryaev A."/>
            <person name="Soop K."/>
            <person name="Spirin V."/>
            <person name="Szebenyi C."/>
            <person name="Tomsovsky M."/>
            <person name="Tulloss R.E."/>
            <person name="Uehling J."/>
            <person name="Grigoriev I.V."/>
            <person name="Vagvolgyi C."/>
            <person name="Papp T."/>
            <person name="Martin F.M."/>
            <person name="Miettinen O."/>
            <person name="Hibbett D.S."/>
            <person name="Nagy L.G."/>
        </authorList>
    </citation>
    <scope>NUCLEOTIDE SEQUENCE [LARGE SCALE GENOMIC DNA]</scope>
    <source>
        <strain evidence="7 8">OMC1185</strain>
    </source>
</reference>
<organism evidence="7 8">
    <name type="scientific">Heliocybe sulcata</name>
    <dbReference type="NCBI Taxonomy" id="5364"/>
    <lineage>
        <taxon>Eukaryota</taxon>
        <taxon>Fungi</taxon>
        <taxon>Dikarya</taxon>
        <taxon>Basidiomycota</taxon>
        <taxon>Agaricomycotina</taxon>
        <taxon>Agaricomycetes</taxon>
        <taxon>Gloeophyllales</taxon>
        <taxon>Gloeophyllaceae</taxon>
        <taxon>Heliocybe</taxon>
    </lineage>
</organism>
<dbReference type="GO" id="GO:0050660">
    <property type="term" value="F:flavin adenine dinucleotide binding"/>
    <property type="evidence" value="ECO:0007669"/>
    <property type="project" value="InterPro"/>
</dbReference>
<dbReference type="Proteomes" id="UP000305948">
    <property type="component" value="Unassembled WGS sequence"/>
</dbReference>
<dbReference type="SUPFAM" id="SSF51905">
    <property type="entry name" value="FAD/NAD(P)-binding domain"/>
    <property type="match status" value="1"/>
</dbReference>
<dbReference type="GO" id="GO:0008115">
    <property type="term" value="F:sarcosine oxidase activity"/>
    <property type="evidence" value="ECO:0007669"/>
    <property type="project" value="TreeGrafter"/>
</dbReference>
<dbReference type="AlphaFoldDB" id="A0A5C3NAP9"/>